<accession>A0A9N9GPD0</accession>
<dbReference type="EMBL" id="CAJVPV010007223">
    <property type="protein sequence ID" value="CAG8616245.1"/>
    <property type="molecule type" value="Genomic_DNA"/>
</dbReference>
<keyword evidence="3" id="KW-1185">Reference proteome</keyword>
<evidence type="ECO:0000256" key="1">
    <source>
        <dbReference type="SAM" id="Phobius"/>
    </source>
</evidence>
<keyword evidence="1" id="KW-1133">Transmembrane helix</keyword>
<feature type="non-terminal residue" evidence="2">
    <location>
        <position position="1"/>
    </location>
</feature>
<sequence>LVLMDVIDWLLYLACLVGRFLYGGWVLIVLGNGSILPEGGVCIVSS</sequence>
<keyword evidence="1" id="KW-0472">Membrane</keyword>
<keyword evidence="1" id="KW-0812">Transmembrane</keyword>
<reference evidence="2" key="1">
    <citation type="submission" date="2021-06" db="EMBL/GenBank/DDBJ databases">
        <authorList>
            <person name="Kallberg Y."/>
            <person name="Tangrot J."/>
            <person name="Rosling A."/>
        </authorList>
    </citation>
    <scope>NUCLEOTIDE SEQUENCE</scope>
    <source>
        <strain evidence="2">CL551</strain>
    </source>
</reference>
<feature type="transmembrane region" description="Helical" evidence="1">
    <location>
        <begin position="6"/>
        <end position="30"/>
    </location>
</feature>
<organism evidence="2 3">
    <name type="scientific">Acaulospora morrowiae</name>
    <dbReference type="NCBI Taxonomy" id="94023"/>
    <lineage>
        <taxon>Eukaryota</taxon>
        <taxon>Fungi</taxon>
        <taxon>Fungi incertae sedis</taxon>
        <taxon>Mucoromycota</taxon>
        <taxon>Glomeromycotina</taxon>
        <taxon>Glomeromycetes</taxon>
        <taxon>Diversisporales</taxon>
        <taxon>Acaulosporaceae</taxon>
        <taxon>Acaulospora</taxon>
    </lineage>
</organism>
<evidence type="ECO:0000313" key="2">
    <source>
        <dbReference type="EMBL" id="CAG8616245.1"/>
    </source>
</evidence>
<evidence type="ECO:0000313" key="3">
    <source>
        <dbReference type="Proteomes" id="UP000789342"/>
    </source>
</evidence>
<dbReference type="AlphaFoldDB" id="A0A9N9GPD0"/>
<gene>
    <name evidence="2" type="ORF">AMORRO_LOCUS8455</name>
</gene>
<protein>
    <submittedName>
        <fullName evidence="2">17270_t:CDS:1</fullName>
    </submittedName>
</protein>
<proteinExistence type="predicted"/>
<dbReference type="Proteomes" id="UP000789342">
    <property type="component" value="Unassembled WGS sequence"/>
</dbReference>
<name>A0A9N9GPD0_9GLOM</name>
<comment type="caution">
    <text evidence="2">The sequence shown here is derived from an EMBL/GenBank/DDBJ whole genome shotgun (WGS) entry which is preliminary data.</text>
</comment>